<organism evidence="8 9">
    <name type="scientific">Clostridium aceticum</name>
    <dbReference type="NCBI Taxonomy" id="84022"/>
    <lineage>
        <taxon>Bacteria</taxon>
        <taxon>Bacillati</taxon>
        <taxon>Bacillota</taxon>
        <taxon>Clostridia</taxon>
        <taxon>Eubacteriales</taxon>
        <taxon>Clostridiaceae</taxon>
        <taxon>Clostridium</taxon>
    </lineage>
</organism>
<evidence type="ECO:0000256" key="3">
    <source>
        <dbReference type="ARBA" id="ARBA00022475"/>
    </source>
</evidence>
<dbReference type="PANTHER" id="PTHR30043:SF1">
    <property type="entry name" value="ABC TRANSPORT SYSTEM PERMEASE PROTEIN P69"/>
    <property type="match status" value="1"/>
</dbReference>
<dbReference type="Gene3D" id="1.10.3720.10">
    <property type="entry name" value="MetI-like"/>
    <property type="match status" value="2"/>
</dbReference>
<keyword evidence="3" id="KW-1003">Cell membrane</keyword>
<evidence type="ECO:0000313" key="8">
    <source>
        <dbReference type="EMBL" id="AKL96310.1"/>
    </source>
</evidence>
<feature type="transmembrane region" description="Helical" evidence="7">
    <location>
        <begin position="475"/>
        <end position="494"/>
    </location>
</feature>
<reference evidence="8 9" key="1">
    <citation type="submission" date="2014-10" db="EMBL/GenBank/DDBJ databases">
        <title>Genome sequence of Clostridium aceticum DSM 1496.</title>
        <authorList>
            <person name="Poehlein A."/>
            <person name="Schiel-Bengelsdorf B."/>
            <person name="Gottschalk G."/>
            <person name="Duerre P."/>
            <person name="Daniel R."/>
        </authorList>
    </citation>
    <scope>NUCLEOTIDE SEQUENCE [LARGE SCALE GENOMIC DNA]</scope>
    <source>
        <strain evidence="8 9">DSM 1496</strain>
    </source>
</reference>
<dbReference type="InterPro" id="IPR035906">
    <property type="entry name" value="MetI-like_sf"/>
</dbReference>
<name>A0A0D8I9H5_9CLOT</name>
<evidence type="ECO:0000256" key="6">
    <source>
        <dbReference type="ARBA" id="ARBA00023136"/>
    </source>
</evidence>
<evidence type="ECO:0000256" key="5">
    <source>
        <dbReference type="ARBA" id="ARBA00022989"/>
    </source>
</evidence>
<keyword evidence="4 7" id="KW-0812">Transmembrane</keyword>
<dbReference type="KEGG" id="cace:CACET_c28650"/>
<dbReference type="Proteomes" id="UP000035704">
    <property type="component" value="Chromosome"/>
</dbReference>
<comment type="similarity">
    <text evidence="7">Belongs to the binding-protein-dependent transport system permease family.</text>
</comment>
<feature type="transmembrane region" description="Helical" evidence="7">
    <location>
        <begin position="235"/>
        <end position="256"/>
    </location>
</feature>
<feature type="transmembrane region" description="Helical" evidence="7">
    <location>
        <begin position="108"/>
        <end position="131"/>
    </location>
</feature>
<dbReference type="EMBL" id="CP009687">
    <property type="protein sequence ID" value="AKL96310.1"/>
    <property type="molecule type" value="Genomic_DNA"/>
</dbReference>
<evidence type="ECO:0000256" key="2">
    <source>
        <dbReference type="ARBA" id="ARBA00022448"/>
    </source>
</evidence>
<keyword evidence="6 7" id="KW-0472">Membrane</keyword>
<feature type="transmembrane region" description="Helical" evidence="7">
    <location>
        <begin position="281"/>
        <end position="299"/>
    </location>
</feature>
<feature type="transmembrane region" description="Helical" evidence="7">
    <location>
        <begin position="16"/>
        <end position="42"/>
    </location>
</feature>
<protein>
    <submittedName>
        <fullName evidence="8">Phosphonate ABC transporter, permease protein PhnE</fullName>
    </submittedName>
</protein>
<proteinExistence type="inferred from homology"/>
<feature type="transmembrane region" description="Helical" evidence="7">
    <location>
        <begin position="339"/>
        <end position="362"/>
    </location>
</feature>
<dbReference type="PROSITE" id="PS50928">
    <property type="entry name" value="ABC_TM1"/>
    <property type="match status" value="2"/>
</dbReference>
<keyword evidence="2 7" id="KW-0813">Transport</keyword>
<dbReference type="STRING" id="84022.CACET_c28650"/>
<dbReference type="PATRIC" id="fig|84022.5.peg.280"/>
<dbReference type="SUPFAM" id="SSF161098">
    <property type="entry name" value="MetI-like"/>
    <property type="match status" value="2"/>
</dbReference>
<evidence type="ECO:0000256" key="7">
    <source>
        <dbReference type="RuleBase" id="RU363032"/>
    </source>
</evidence>
<gene>
    <name evidence="8" type="primary">phnE2</name>
    <name evidence="8" type="ORF">CACET_c28650</name>
</gene>
<dbReference type="PANTHER" id="PTHR30043">
    <property type="entry name" value="PHOSPHONATES TRANSPORT SYSTEM PERMEASE PROTEIN"/>
    <property type="match status" value="1"/>
</dbReference>
<evidence type="ECO:0000256" key="1">
    <source>
        <dbReference type="ARBA" id="ARBA00004651"/>
    </source>
</evidence>
<comment type="subcellular location">
    <subcellularLocation>
        <location evidence="1 7">Cell membrane</location>
        <topology evidence="1 7">Multi-pass membrane protein</topology>
    </subcellularLocation>
</comment>
<dbReference type="AlphaFoldDB" id="A0A0D8I9H5"/>
<accession>A0A0D8I9H5</accession>
<dbReference type="RefSeq" id="WP_044824859.1">
    <property type="nucleotide sequence ID" value="NZ_CP009687.1"/>
</dbReference>
<feature type="transmembrane region" description="Helical" evidence="7">
    <location>
        <begin position="76"/>
        <end position="96"/>
    </location>
</feature>
<sequence>MINNYKSYISKNHKKSYLILAALLANLIFLGMMIDFSFIRIYQGIPSMYNLLQRMMTPNLSYTQEVFSKLLETIEIAMISSLIGVILAIPFALLTARNITPSKYLSILLNFFFSFLRTVPNLIWAALLVSIFSIGQFSGILALTITALLISLKLFRENIETINENLLNATRSVGANQIQVLRYSVLPTILELSVSVFFMVLEINIRSATVLGLVGAGGIGQIMWRDLNHLRYDNLATLVLILFFTIISIDGLSFIVRKSIKKSFINFQSVKSHKSFCKKRVFILVSMTVVAVILVISSIDIHYERFKMGLEQGGVIISRMMKVELAYLPKLFEGIGESFFIAIFATITGAIGSIFLSFFTAYNTSPSKSSCWIFKGITNILRTFPPIITAIILFRGVGPGPLAGGVALSIYTTGVLTKLYSEVIENTHENIKNSILVTGCSNLDSFRHGILPQTLPTFISLVLYRLESNIRTSTILGIIGAGGVGTILTMNITWRNWERVGLLILGISMMIISIDTLSYYLRKKIS</sequence>
<dbReference type="InterPro" id="IPR005769">
    <property type="entry name" value="PhnE/PtxC"/>
</dbReference>
<evidence type="ECO:0000313" key="9">
    <source>
        <dbReference type="Proteomes" id="UP000035704"/>
    </source>
</evidence>
<dbReference type="GO" id="GO:0005886">
    <property type="term" value="C:plasma membrane"/>
    <property type="evidence" value="ECO:0007669"/>
    <property type="project" value="UniProtKB-SubCell"/>
</dbReference>
<dbReference type="InterPro" id="IPR000515">
    <property type="entry name" value="MetI-like"/>
</dbReference>
<feature type="transmembrane region" description="Helical" evidence="7">
    <location>
        <begin position="500"/>
        <end position="521"/>
    </location>
</feature>
<dbReference type="OrthoDB" id="8557224at2"/>
<dbReference type="Pfam" id="PF00528">
    <property type="entry name" value="BPD_transp_1"/>
    <property type="match status" value="2"/>
</dbReference>
<keyword evidence="9" id="KW-1185">Reference proteome</keyword>
<feature type="transmembrane region" description="Helical" evidence="7">
    <location>
        <begin position="137"/>
        <end position="155"/>
    </location>
</feature>
<evidence type="ECO:0000256" key="4">
    <source>
        <dbReference type="ARBA" id="ARBA00022692"/>
    </source>
</evidence>
<keyword evidence="5 7" id="KW-1133">Transmembrane helix</keyword>
<dbReference type="GO" id="GO:0015416">
    <property type="term" value="F:ABC-type phosphonate transporter activity"/>
    <property type="evidence" value="ECO:0007669"/>
    <property type="project" value="InterPro"/>
</dbReference>
<dbReference type="CDD" id="cd06261">
    <property type="entry name" value="TM_PBP2"/>
    <property type="match status" value="2"/>
</dbReference>
<dbReference type="NCBIfam" id="TIGR01097">
    <property type="entry name" value="PhnE"/>
    <property type="match status" value="2"/>
</dbReference>